<evidence type="ECO:0000313" key="6">
    <source>
        <dbReference type="RefSeq" id="XP_022239056.1"/>
    </source>
</evidence>
<evidence type="ECO:0000313" key="3">
    <source>
        <dbReference type="RefSeq" id="XP_022239053.1"/>
    </source>
</evidence>
<name>A0ABM1S600_LIMPO</name>
<dbReference type="GeneID" id="111085317"/>
<evidence type="ECO:0000256" key="1">
    <source>
        <dbReference type="SAM" id="MobiDB-lite"/>
    </source>
</evidence>
<organism evidence="2 5">
    <name type="scientific">Limulus polyphemus</name>
    <name type="common">Atlantic horseshoe crab</name>
    <dbReference type="NCBI Taxonomy" id="6850"/>
    <lineage>
        <taxon>Eukaryota</taxon>
        <taxon>Metazoa</taxon>
        <taxon>Ecdysozoa</taxon>
        <taxon>Arthropoda</taxon>
        <taxon>Chelicerata</taxon>
        <taxon>Merostomata</taxon>
        <taxon>Xiphosura</taxon>
        <taxon>Limulidae</taxon>
        <taxon>Limulus</taxon>
    </lineage>
</organism>
<proteinExistence type="predicted"/>
<dbReference type="RefSeq" id="XP_022239056.1">
    <property type="nucleotide sequence ID" value="XM_022383348.1"/>
</dbReference>
<keyword evidence="2" id="KW-1185">Reference proteome</keyword>
<accession>A0ABM1S600</accession>
<protein>
    <submittedName>
        <fullName evidence="3 4">Hyphally regulated cell wall protein 1-like isoform X2</fullName>
    </submittedName>
</protein>
<evidence type="ECO:0000313" key="2">
    <source>
        <dbReference type="Proteomes" id="UP000694941"/>
    </source>
</evidence>
<dbReference type="RefSeq" id="XP_022239054.1">
    <property type="nucleotide sequence ID" value="XM_022383346.1"/>
</dbReference>
<dbReference type="Proteomes" id="UP000694941">
    <property type="component" value="Unplaced"/>
</dbReference>
<feature type="region of interest" description="Disordered" evidence="1">
    <location>
        <begin position="279"/>
        <end position="301"/>
    </location>
</feature>
<dbReference type="RefSeq" id="XP_022239053.1">
    <property type="nucleotide sequence ID" value="XM_022383345.1"/>
</dbReference>
<evidence type="ECO:0000313" key="4">
    <source>
        <dbReference type="RefSeq" id="XP_022239054.1"/>
    </source>
</evidence>
<gene>
    <name evidence="3 4 5 6" type="primary">LOC111085317</name>
</gene>
<evidence type="ECO:0000313" key="5">
    <source>
        <dbReference type="RefSeq" id="XP_022239055.1"/>
    </source>
</evidence>
<reference evidence="3 4" key="1">
    <citation type="submission" date="2025-05" db="UniProtKB">
        <authorList>
            <consortium name="RefSeq"/>
        </authorList>
    </citation>
    <scope>IDENTIFICATION</scope>
    <source>
        <tissue evidence="3 4">Muscle</tissue>
    </source>
</reference>
<sequence length="301" mass="32182">MPYVDDDLLWCPDADGKMVDLSCLDSGPNVIVQQQLDVLQELSHTDLHGLVPALEEEEETMRQFSVPDFELDGIFADIETKVENSGILSQLLTPQPQISEIQSSLRKRKRRRSSEDYGACFNRVGANPEEDLPILTLSTCFNSSLTSVKDTELVQSSIDVSSVAYPSAVVPVKSSSSVQMTSILATALQNPGLLTLPENNFSVLTGAPGPSSRVAPQVTSSLLTSAPQSYDLLDTTLPSFISSETLASSLTNRVRNTIAHSAASVTDVTNISHSTEACSAPDTTTSGGIELRTTFGASNGK</sequence>
<dbReference type="RefSeq" id="XP_022239055.1">
    <property type="nucleotide sequence ID" value="XM_022383347.1"/>
</dbReference>